<dbReference type="Gene3D" id="2.60.40.200">
    <property type="entry name" value="Superoxide dismutase, copper/zinc binding domain"/>
    <property type="match status" value="1"/>
</dbReference>
<keyword evidence="2" id="KW-1185">Reference proteome</keyword>
<dbReference type="OrthoDB" id="159229at2759"/>
<reference evidence="1 2" key="1">
    <citation type="submission" date="2016-07" db="EMBL/GenBank/DDBJ databases">
        <title>Pervasive Adenine N6-methylation of Active Genes in Fungi.</title>
        <authorList>
            <consortium name="DOE Joint Genome Institute"/>
            <person name="Mondo S.J."/>
            <person name="Dannebaum R.O."/>
            <person name="Kuo R.C."/>
            <person name="Labutti K."/>
            <person name="Haridas S."/>
            <person name="Kuo A."/>
            <person name="Salamov A."/>
            <person name="Ahrendt S.R."/>
            <person name="Lipzen A."/>
            <person name="Sullivan W."/>
            <person name="Andreopoulos W.B."/>
            <person name="Clum A."/>
            <person name="Lindquist E."/>
            <person name="Daum C."/>
            <person name="Ramamoorthy G.K."/>
            <person name="Gryganskyi A."/>
            <person name="Culley D."/>
            <person name="Magnuson J.K."/>
            <person name="James T.Y."/>
            <person name="O'Malley M.A."/>
            <person name="Stajich J.E."/>
            <person name="Spatafora J.W."/>
            <person name="Visel A."/>
            <person name="Grigoriev I.V."/>
        </authorList>
    </citation>
    <scope>NUCLEOTIDE SEQUENCE [LARGE SCALE GENOMIC DNA]</scope>
    <source>
        <strain evidence="1 2">PL171</strain>
    </source>
</reference>
<evidence type="ECO:0000313" key="2">
    <source>
        <dbReference type="Proteomes" id="UP000193411"/>
    </source>
</evidence>
<dbReference type="InterPro" id="IPR036423">
    <property type="entry name" value="SOD-like_Cu/Zn_dom_sf"/>
</dbReference>
<sequence length="274" mass="28926">MEKQDQKATDAVTVVVKNTKGPGELLLMFADQKVTDATPVRLFEVLGGGKRPESLVQVTAVARGFDPDKVYNFHIHESAITVPGDCASTKDHWDPLQAHPRFRGGKKEDYKPTPGNWSSYELGDLSGKYGAINGDAAANATPAKLPLPNFVSRQKMQQSDNGNATTVEGYVVLDPTLTKVADFAKLSVVLHNAAGERVGCSNLSPREFLAGLQTAEAGKDGKVPPNVLVQDAAVKEAEDKQVVAAGTSGAAPSSVKSWNLVVLAAIAGVLPLLA</sequence>
<proteinExistence type="predicted"/>
<dbReference type="Proteomes" id="UP000193411">
    <property type="component" value="Unassembled WGS sequence"/>
</dbReference>
<dbReference type="GO" id="GO:0006801">
    <property type="term" value="P:superoxide metabolic process"/>
    <property type="evidence" value="ECO:0007669"/>
    <property type="project" value="InterPro"/>
</dbReference>
<organism evidence="1 2">
    <name type="scientific">Catenaria anguillulae PL171</name>
    <dbReference type="NCBI Taxonomy" id="765915"/>
    <lineage>
        <taxon>Eukaryota</taxon>
        <taxon>Fungi</taxon>
        <taxon>Fungi incertae sedis</taxon>
        <taxon>Blastocladiomycota</taxon>
        <taxon>Blastocladiomycetes</taxon>
        <taxon>Blastocladiales</taxon>
        <taxon>Catenariaceae</taxon>
        <taxon>Catenaria</taxon>
    </lineage>
</organism>
<dbReference type="SUPFAM" id="SSF49329">
    <property type="entry name" value="Cu,Zn superoxide dismutase-like"/>
    <property type="match status" value="1"/>
</dbReference>
<dbReference type="GO" id="GO:0046872">
    <property type="term" value="F:metal ion binding"/>
    <property type="evidence" value="ECO:0007669"/>
    <property type="project" value="InterPro"/>
</dbReference>
<dbReference type="AlphaFoldDB" id="A0A1Y2HKF6"/>
<name>A0A1Y2HKF6_9FUNG</name>
<dbReference type="EMBL" id="MCFL01000024">
    <property type="protein sequence ID" value="ORZ35036.1"/>
    <property type="molecule type" value="Genomic_DNA"/>
</dbReference>
<accession>A0A1Y2HKF6</accession>
<evidence type="ECO:0000313" key="1">
    <source>
        <dbReference type="EMBL" id="ORZ35036.1"/>
    </source>
</evidence>
<protein>
    <submittedName>
        <fullName evidence="1">Uncharacterized protein</fullName>
    </submittedName>
</protein>
<comment type="caution">
    <text evidence="1">The sequence shown here is derived from an EMBL/GenBank/DDBJ whole genome shotgun (WGS) entry which is preliminary data.</text>
</comment>
<gene>
    <name evidence="1" type="ORF">BCR44DRAFT_1434966</name>
</gene>